<feature type="domain" description="Calcineurin-like phosphoesterase" evidence="3">
    <location>
        <begin position="20"/>
        <end position="288"/>
    </location>
</feature>
<dbReference type="EMBL" id="MPUH01001672">
    <property type="protein sequence ID" value="OMJ66624.1"/>
    <property type="molecule type" value="Genomic_DNA"/>
</dbReference>
<gene>
    <name evidence="4" type="ORF">SteCoe_36471</name>
</gene>
<accession>A0A1R2AQ30</accession>
<evidence type="ECO:0000256" key="2">
    <source>
        <dbReference type="ARBA" id="ARBA00023180"/>
    </source>
</evidence>
<name>A0A1R2AQ30_9CILI</name>
<dbReference type="PANTHER" id="PTHR10340">
    <property type="entry name" value="SPHINGOMYELIN PHOSPHODIESTERASE"/>
    <property type="match status" value="1"/>
</dbReference>
<dbReference type="OrthoDB" id="440506at2759"/>
<protein>
    <recommendedName>
        <fullName evidence="3">Calcineurin-like phosphoesterase domain-containing protein</fullName>
    </recommendedName>
</protein>
<comment type="caution">
    <text evidence="4">The sequence shown here is derived from an EMBL/GenBank/DDBJ whole genome shotgun (WGS) entry which is preliminary data.</text>
</comment>
<evidence type="ECO:0000313" key="4">
    <source>
        <dbReference type="EMBL" id="OMJ66624.1"/>
    </source>
</evidence>
<evidence type="ECO:0000259" key="3">
    <source>
        <dbReference type="Pfam" id="PF00149"/>
    </source>
</evidence>
<proteinExistence type="predicted"/>
<organism evidence="4 5">
    <name type="scientific">Stentor coeruleus</name>
    <dbReference type="NCBI Taxonomy" id="5963"/>
    <lineage>
        <taxon>Eukaryota</taxon>
        <taxon>Sar</taxon>
        <taxon>Alveolata</taxon>
        <taxon>Ciliophora</taxon>
        <taxon>Postciliodesmatophora</taxon>
        <taxon>Heterotrichea</taxon>
        <taxon>Heterotrichida</taxon>
        <taxon>Stentoridae</taxon>
        <taxon>Stentor</taxon>
    </lineage>
</organism>
<dbReference type="SUPFAM" id="SSF56300">
    <property type="entry name" value="Metallo-dependent phosphatases"/>
    <property type="match status" value="1"/>
</dbReference>
<evidence type="ECO:0000313" key="5">
    <source>
        <dbReference type="Proteomes" id="UP000187209"/>
    </source>
</evidence>
<dbReference type="Proteomes" id="UP000187209">
    <property type="component" value="Unassembled WGS sequence"/>
</dbReference>
<dbReference type="InterPro" id="IPR029052">
    <property type="entry name" value="Metallo-depent_PP-like"/>
</dbReference>
<dbReference type="AlphaFoldDB" id="A0A1R2AQ30"/>
<dbReference type="GO" id="GO:0005615">
    <property type="term" value="C:extracellular space"/>
    <property type="evidence" value="ECO:0007669"/>
    <property type="project" value="TreeGrafter"/>
</dbReference>
<evidence type="ECO:0000256" key="1">
    <source>
        <dbReference type="ARBA" id="ARBA00022801"/>
    </source>
</evidence>
<keyword evidence="2" id="KW-0325">Glycoprotein</keyword>
<dbReference type="Pfam" id="PF00149">
    <property type="entry name" value="Metallophos"/>
    <property type="match status" value="1"/>
</dbReference>
<dbReference type="InterPro" id="IPR004843">
    <property type="entry name" value="Calcineurin-like_PHP"/>
</dbReference>
<reference evidence="4 5" key="1">
    <citation type="submission" date="2016-11" db="EMBL/GenBank/DDBJ databases">
        <title>The macronuclear genome of Stentor coeruleus: a giant cell with tiny introns.</title>
        <authorList>
            <person name="Slabodnick M."/>
            <person name="Ruby J.G."/>
            <person name="Reiff S.B."/>
            <person name="Swart E.C."/>
            <person name="Gosai S."/>
            <person name="Prabakaran S."/>
            <person name="Witkowska E."/>
            <person name="Larue G.E."/>
            <person name="Fisher S."/>
            <person name="Freeman R.M."/>
            <person name="Gunawardena J."/>
            <person name="Chu W."/>
            <person name="Stover N.A."/>
            <person name="Gregory B.D."/>
            <person name="Nowacki M."/>
            <person name="Derisi J."/>
            <person name="Roy S.W."/>
            <person name="Marshall W.F."/>
            <person name="Sood P."/>
        </authorList>
    </citation>
    <scope>NUCLEOTIDE SEQUENCE [LARGE SCALE GENOMIC DNA]</scope>
    <source>
        <strain evidence="4">WM001</strain>
    </source>
</reference>
<keyword evidence="1" id="KW-0378">Hydrolase</keyword>
<sequence>MVSLFSAILAVAYLSFGFGKFFVITDLHYDIGYNSSYNSTYYCHSMSILNQTLPPSPSADIQPVIRPFCDSSLNIINITLQQMQSVDPNPEFIMVTGDSIGHFTTSFISSNGDFNPLENIELFKKSFVDISKLIYQYFPKTQIIPMIGNNDAYQDYKMPTGWDKLDYIDFLYSIWKPLVGQISSTFFTDGYYNTKTSISGYNVIVLNTMYFDNTPDGSVIQGQIEILWLKNQLNSNSKNIITMHIPPGFALYNGGSQSWSDYFTKSFMSLVQEYQSKIVGIFAGHYHSGYFQLIGQVPVIINPSISPIFGNNPAFRYYDLDNNDYTEFTFNAFNPSNTWYNSTFSSVYGYPMNYTRLYDDIDSGKVTINNYLQRLTGYWILSSYNQTTMCNIIYGKACNDPSNLQTITTCGIMHHISTEYYSCLQNSLSNFS</sequence>
<dbReference type="GO" id="GO:0008081">
    <property type="term" value="F:phosphoric diester hydrolase activity"/>
    <property type="evidence" value="ECO:0007669"/>
    <property type="project" value="TreeGrafter"/>
</dbReference>
<dbReference type="Gene3D" id="3.60.21.10">
    <property type="match status" value="1"/>
</dbReference>
<dbReference type="PANTHER" id="PTHR10340:SF57">
    <property type="entry name" value="METALLOPHOS DOMAIN-CONTAINING PROTEIN"/>
    <property type="match status" value="1"/>
</dbReference>
<keyword evidence="5" id="KW-1185">Reference proteome</keyword>